<dbReference type="EMBL" id="CP079105">
    <property type="protein sequence ID" value="QXQ14779.1"/>
    <property type="molecule type" value="Genomic_DNA"/>
</dbReference>
<dbReference type="NCBIfam" id="TIGR04088">
    <property type="entry name" value="cognate_SipW"/>
    <property type="match status" value="1"/>
</dbReference>
<proteinExistence type="predicted"/>
<evidence type="ECO:0000313" key="1">
    <source>
        <dbReference type="EMBL" id="QXQ14779.1"/>
    </source>
</evidence>
<organism evidence="1 2">
    <name type="scientific">Skermania pinensis</name>
    <dbReference type="NCBI Taxonomy" id="39122"/>
    <lineage>
        <taxon>Bacteria</taxon>
        <taxon>Bacillati</taxon>
        <taxon>Actinomycetota</taxon>
        <taxon>Actinomycetes</taxon>
        <taxon>Mycobacteriales</taxon>
        <taxon>Gordoniaceae</taxon>
        <taxon>Skermania</taxon>
    </lineage>
</organism>
<reference evidence="1" key="1">
    <citation type="submission" date="2021-07" db="EMBL/GenBank/DDBJ databases">
        <title>Candidatus Kaistella beijingensis sp. nov. isolated from a municipal wastewater treatment plant is involved in sludge foaming.</title>
        <authorList>
            <person name="Song Y."/>
            <person name="Liu S.-J."/>
        </authorList>
    </citation>
    <scope>NUCLEOTIDE SEQUENCE</scope>
    <source>
        <strain evidence="1">DSM 43998</strain>
    </source>
</reference>
<gene>
    <name evidence="1" type="ORF">KV203_05175</name>
</gene>
<dbReference type="RefSeq" id="WP_066474360.1">
    <property type="nucleotide sequence ID" value="NZ_CBCRUZ010000014.1"/>
</dbReference>
<accession>A0ABX8SCS1</accession>
<sequence length="193" mass="18795">MSTARRLIRAVVGPRTRALLTLGTVFGLGAVATLAAWSDTATATSGILSTGTVDLALAGNQGNPAPYAFVGLSKTGMLPGHSVAATLPVQNVGSLPLQYTMTAAGAGTVAQYLTVAVFTGAASNTATTGSCSGGQLGSTVLGATTTVVPTRGPLAATGGNETLCFLVTLSAAAPASAQNQSATATFTFAATAS</sequence>
<dbReference type="Proteomes" id="UP000887023">
    <property type="component" value="Chromosome"/>
</dbReference>
<keyword evidence="2" id="KW-1185">Reference proteome</keyword>
<protein>
    <submittedName>
        <fullName evidence="1">SipW-dependent-type signal peptide-containing protein</fullName>
    </submittedName>
</protein>
<name>A0ABX8SCS1_9ACTN</name>
<evidence type="ECO:0000313" key="2">
    <source>
        <dbReference type="Proteomes" id="UP000887023"/>
    </source>
</evidence>
<dbReference type="InterPro" id="IPR023833">
    <property type="entry name" value="Signal_pept_SipW-depend-type"/>
</dbReference>